<keyword evidence="4" id="KW-0863">Zinc-finger</keyword>
<feature type="repeat" description="CHCR" evidence="8">
    <location>
        <begin position="366"/>
        <end position="495"/>
    </location>
</feature>
<comment type="subcellular location">
    <subcellularLocation>
        <location evidence="1">Late endosome membrane</location>
        <topology evidence="1">Peripheral membrane protein</topology>
        <orientation evidence="1">Cytoplasmic side</orientation>
    </subcellularLocation>
</comment>
<evidence type="ECO:0000256" key="2">
    <source>
        <dbReference type="ARBA" id="ARBA00022448"/>
    </source>
</evidence>
<dbReference type="Proteomes" id="UP000593567">
    <property type="component" value="Unassembled WGS sequence"/>
</dbReference>
<feature type="domain" description="PEP5/VPS11 N-terminal" evidence="9">
    <location>
        <begin position="7"/>
        <end position="308"/>
    </location>
</feature>
<dbReference type="GO" id="GO:0030674">
    <property type="term" value="F:protein-macromolecule adaptor activity"/>
    <property type="evidence" value="ECO:0007669"/>
    <property type="project" value="TreeGrafter"/>
</dbReference>
<dbReference type="PROSITE" id="PS50236">
    <property type="entry name" value="CHCR"/>
    <property type="match status" value="1"/>
</dbReference>
<dbReference type="SUPFAM" id="SSF50978">
    <property type="entry name" value="WD40 repeat-like"/>
    <property type="match status" value="1"/>
</dbReference>
<sequence>MQFWCDELDITCSTAGRGQILVGDRDGTVVILDKLLNMTAFRAHNISISHIHQLRQNTVLLTVGTDEDAEYPQLKVWQMDRVDSNGRPHCSRIIKLSATGGNAEVSCIAVHENMQLLAVGYKSGVVTFYKGDVSKERQSKLFVVRDSEDDRGGEITGLAIRIVLKSQLLFVTTRNALFAYEIAVKDKFLQVLKENYGCTIKCSALADDLLSNQFLIGRNDGVYYMQPEGRGGTAPLEGEKYQVHWYRGYIVTVGRSSINRDMDIVTIYDARNKFIAYSGAIPKVSNVLFEWNAIYILGGENKMYILLEKDTKTKLEILFKKNQYITAINIAKSQKYDTHGLVDIFRLYGDYLYTERGDHDQAIEQYKMTIGKLEPSYVIRKFLDAQRLHNLTSYLEELHNKHHATEDHTTLLLNCYTKLKDQDKLDEFIHKKDRNNEVYFDVETAIRVLRQADYHSHALQLAERHSQHEWYMKIQLENVKDFSSCSQICAEVTFS</sequence>
<evidence type="ECO:0000259" key="9">
    <source>
        <dbReference type="Pfam" id="PF23341"/>
    </source>
</evidence>
<comment type="caution">
    <text evidence="10">The sequence shown here is derived from an EMBL/GenBank/DDBJ whole genome shotgun (WGS) entry which is preliminary data.</text>
</comment>
<dbReference type="GO" id="GO:0030897">
    <property type="term" value="C:HOPS complex"/>
    <property type="evidence" value="ECO:0007669"/>
    <property type="project" value="TreeGrafter"/>
</dbReference>
<evidence type="ECO:0000313" key="10">
    <source>
        <dbReference type="EMBL" id="KAF6017142.1"/>
    </source>
</evidence>
<evidence type="ECO:0000256" key="5">
    <source>
        <dbReference type="ARBA" id="ARBA00022833"/>
    </source>
</evidence>
<dbReference type="PANTHER" id="PTHR23323:SF24">
    <property type="entry name" value="VACUOLAR PROTEIN SORTING-ASSOCIATED PROTEIN 11 HOMOLOG"/>
    <property type="match status" value="1"/>
</dbReference>
<organism evidence="10 11">
    <name type="scientific">Bugula neritina</name>
    <name type="common">Brown bryozoan</name>
    <name type="synonym">Sertularia neritina</name>
    <dbReference type="NCBI Taxonomy" id="10212"/>
    <lineage>
        <taxon>Eukaryota</taxon>
        <taxon>Metazoa</taxon>
        <taxon>Spiralia</taxon>
        <taxon>Lophotrochozoa</taxon>
        <taxon>Bryozoa</taxon>
        <taxon>Gymnolaemata</taxon>
        <taxon>Cheilostomatida</taxon>
        <taxon>Flustrina</taxon>
        <taxon>Buguloidea</taxon>
        <taxon>Bugulidae</taxon>
        <taxon>Bugula</taxon>
    </lineage>
</organism>
<dbReference type="GO" id="GO:0048284">
    <property type="term" value="P:organelle fusion"/>
    <property type="evidence" value="ECO:0007669"/>
    <property type="project" value="TreeGrafter"/>
</dbReference>
<evidence type="ECO:0000256" key="6">
    <source>
        <dbReference type="ARBA" id="ARBA00022927"/>
    </source>
</evidence>
<evidence type="ECO:0000256" key="7">
    <source>
        <dbReference type="ARBA" id="ARBA00023136"/>
    </source>
</evidence>
<dbReference type="PANTHER" id="PTHR23323">
    <property type="entry name" value="VACUOLAR PROTEIN SORTING-ASSOCIATED PROTEIN"/>
    <property type="match status" value="1"/>
</dbReference>
<evidence type="ECO:0000256" key="4">
    <source>
        <dbReference type="ARBA" id="ARBA00022771"/>
    </source>
</evidence>
<keyword evidence="11" id="KW-1185">Reference proteome</keyword>
<reference evidence="10" key="1">
    <citation type="submission" date="2020-06" db="EMBL/GenBank/DDBJ databases">
        <title>Draft genome of Bugula neritina, a colonial animal packing powerful symbionts and potential medicines.</title>
        <authorList>
            <person name="Rayko M."/>
        </authorList>
    </citation>
    <scope>NUCLEOTIDE SEQUENCE [LARGE SCALE GENOMIC DNA]</scope>
    <source>
        <strain evidence="10">Kwan_BN1</strain>
    </source>
</reference>
<keyword evidence="5" id="KW-0862">Zinc</keyword>
<evidence type="ECO:0000313" key="11">
    <source>
        <dbReference type="Proteomes" id="UP000593567"/>
    </source>
</evidence>
<dbReference type="InterPro" id="IPR057307">
    <property type="entry name" value="PEP5_VPS11_N"/>
</dbReference>
<dbReference type="GO" id="GO:0006904">
    <property type="term" value="P:vesicle docking involved in exocytosis"/>
    <property type="evidence" value="ECO:0007669"/>
    <property type="project" value="TreeGrafter"/>
</dbReference>
<evidence type="ECO:0000256" key="1">
    <source>
        <dbReference type="ARBA" id="ARBA00004492"/>
    </source>
</evidence>
<dbReference type="EMBL" id="VXIV02003427">
    <property type="protein sequence ID" value="KAF6017142.1"/>
    <property type="molecule type" value="Genomic_DNA"/>
</dbReference>
<keyword evidence="7" id="KW-0472">Membrane</keyword>
<dbReference type="Pfam" id="PF23356">
    <property type="entry name" value="TPR_PEP5_VPS11"/>
    <property type="match status" value="1"/>
</dbReference>
<dbReference type="InterPro" id="IPR036322">
    <property type="entry name" value="WD40_repeat_dom_sf"/>
</dbReference>
<dbReference type="GO" id="GO:0031902">
    <property type="term" value="C:late endosome membrane"/>
    <property type="evidence" value="ECO:0007669"/>
    <property type="project" value="UniProtKB-SubCell"/>
</dbReference>
<protein>
    <submittedName>
        <fullName evidence="10">VPS11</fullName>
    </submittedName>
</protein>
<dbReference type="Pfam" id="PF23341">
    <property type="entry name" value="PEP5_VPS11_N"/>
    <property type="match status" value="1"/>
</dbReference>
<dbReference type="GO" id="GO:0007033">
    <property type="term" value="P:vacuole organization"/>
    <property type="evidence" value="ECO:0007669"/>
    <property type="project" value="TreeGrafter"/>
</dbReference>
<dbReference type="AlphaFoldDB" id="A0A7J7IT93"/>
<dbReference type="GO" id="GO:0007032">
    <property type="term" value="P:endosome organization"/>
    <property type="evidence" value="ECO:0007669"/>
    <property type="project" value="TreeGrafter"/>
</dbReference>
<keyword evidence="6" id="KW-0653">Protein transport</keyword>
<keyword evidence="2" id="KW-0813">Transport</keyword>
<dbReference type="GO" id="GO:0006886">
    <property type="term" value="P:intracellular protein transport"/>
    <property type="evidence" value="ECO:0007669"/>
    <property type="project" value="UniProtKB-UniRule"/>
</dbReference>
<evidence type="ECO:0000256" key="3">
    <source>
        <dbReference type="ARBA" id="ARBA00022723"/>
    </source>
</evidence>
<gene>
    <name evidence="10" type="ORF">EB796_024537</name>
</gene>
<evidence type="ECO:0000256" key="8">
    <source>
        <dbReference type="PROSITE-ProRule" id="PRU01006"/>
    </source>
</evidence>
<dbReference type="InterPro" id="IPR057308">
    <property type="entry name" value="CHCR_PEP5_VPS11"/>
</dbReference>
<proteinExistence type="predicted"/>
<accession>A0A7J7IT93</accession>
<dbReference type="GO" id="GO:0008270">
    <property type="term" value="F:zinc ion binding"/>
    <property type="evidence" value="ECO:0007669"/>
    <property type="project" value="UniProtKB-KW"/>
</dbReference>
<dbReference type="InterPro" id="IPR000547">
    <property type="entry name" value="Clathrin_H-chain/VPS_repeat"/>
</dbReference>
<dbReference type="InterPro" id="IPR015943">
    <property type="entry name" value="WD40/YVTN_repeat-like_dom_sf"/>
</dbReference>
<name>A0A7J7IT93_BUGNE</name>
<dbReference type="OrthoDB" id="26184at2759"/>
<keyword evidence="3" id="KW-0479">Metal-binding</keyword>
<dbReference type="Gene3D" id="2.130.10.10">
    <property type="entry name" value="YVTN repeat-like/Quinoprotein amine dehydrogenase"/>
    <property type="match status" value="1"/>
</dbReference>